<dbReference type="Proteomes" id="UP000000493">
    <property type="component" value="Chromosome"/>
</dbReference>
<proteinExistence type="predicted"/>
<protein>
    <submittedName>
        <fullName evidence="1">Uncharacterized protein</fullName>
    </submittedName>
</protein>
<reference evidence="1 2" key="2">
    <citation type="journal article" date="2012" name="Stand. Genomic Sci.">
        <title>Complete genome sequence of the aquatic bacterium Runella slithyformis type strain (LSU 4(T)).</title>
        <authorList>
            <person name="Copeland A."/>
            <person name="Zhang X."/>
            <person name="Misra M."/>
            <person name="Lapidus A."/>
            <person name="Nolan M."/>
            <person name="Lucas S."/>
            <person name="Deshpande S."/>
            <person name="Cheng J.F."/>
            <person name="Tapia R."/>
            <person name="Goodwin L.A."/>
            <person name="Pitluck S."/>
            <person name="Liolios K."/>
            <person name="Pagani I."/>
            <person name="Ivanova N."/>
            <person name="Mikhailova N."/>
            <person name="Pati A."/>
            <person name="Chen A."/>
            <person name="Palaniappan K."/>
            <person name="Land M."/>
            <person name="Hauser L."/>
            <person name="Pan C."/>
            <person name="Jeffries C.D."/>
            <person name="Detter J.C."/>
            <person name="Brambilla E.M."/>
            <person name="Rohde M."/>
            <person name="Djao O.D."/>
            <person name="Goker M."/>
            <person name="Sikorski J."/>
            <person name="Tindall B.J."/>
            <person name="Woyke T."/>
            <person name="Bristow J."/>
            <person name="Eisen J.A."/>
            <person name="Markowitz V."/>
            <person name="Hugenholtz P."/>
            <person name="Kyrpides N.C."/>
            <person name="Klenk H.P."/>
            <person name="Mavromatis K."/>
        </authorList>
    </citation>
    <scope>NUCLEOTIDE SEQUENCE [LARGE SCALE GENOMIC DNA]</scope>
    <source>
        <strain evidence="2">ATCC 29530 / DSM 19594 / LMG 11500 / NCIMB 11436 / LSU 4</strain>
    </source>
</reference>
<dbReference type="AlphaFoldDB" id="A0A7U3ZL28"/>
<dbReference type="Pfam" id="PF19666">
    <property type="entry name" value="DUF6169"/>
    <property type="match status" value="1"/>
</dbReference>
<dbReference type="EMBL" id="CP002859">
    <property type="protein sequence ID" value="AEI49185.1"/>
    <property type="molecule type" value="Genomic_DNA"/>
</dbReference>
<evidence type="ECO:0000313" key="1">
    <source>
        <dbReference type="EMBL" id="AEI49185.1"/>
    </source>
</evidence>
<dbReference type="KEGG" id="rsi:Runsl_2792"/>
<sequence length="137" mass="16657">MEDIEKQRIIDENGKQRWEQLEDPRIKATVMIILKEYLEDNIYLSLIYVCSRDKGMDRARNILFNKWFNEAKSEQNYFPNIPISKHNNSFRVNIHDKHLTYATLLTPETCPYQKQIEEAFMDYHKSLIKRSFYYQQK</sequence>
<keyword evidence="2" id="KW-1185">Reference proteome</keyword>
<reference evidence="2" key="1">
    <citation type="submission" date="2011-06" db="EMBL/GenBank/DDBJ databases">
        <title>The complete genome of chromosome of Runella slithyformis DSM 19594.</title>
        <authorList>
            <consortium name="US DOE Joint Genome Institute (JGI-PGF)"/>
            <person name="Lucas S."/>
            <person name="Han J."/>
            <person name="Lapidus A."/>
            <person name="Bruce D."/>
            <person name="Goodwin L."/>
            <person name="Pitluck S."/>
            <person name="Peters L."/>
            <person name="Kyrpides N."/>
            <person name="Mavromatis K."/>
            <person name="Ivanova N."/>
            <person name="Ovchinnikova G."/>
            <person name="Zhang X."/>
            <person name="Misra M."/>
            <person name="Detter J.C."/>
            <person name="Tapia R."/>
            <person name="Han C."/>
            <person name="Land M."/>
            <person name="Hauser L."/>
            <person name="Markowitz V."/>
            <person name="Cheng J.-F."/>
            <person name="Hugenholtz P."/>
            <person name="Woyke T."/>
            <person name="Wu D."/>
            <person name="Tindall B."/>
            <person name="Faehrich R."/>
            <person name="Brambilla E."/>
            <person name="Klenk H.-P."/>
            <person name="Eisen J.A."/>
        </authorList>
    </citation>
    <scope>NUCLEOTIDE SEQUENCE [LARGE SCALE GENOMIC DNA]</scope>
    <source>
        <strain evidence="2">ATCC 29530 / DSM 19594 / LMG 11500 / NCIMB 11436 / LSU 4</strain>
    </source>
</reference>
<name>A0A7U3ZL28_RUNSL</name>
<dbReference type="RefSeq" id="WP_013928494.1">
    <property type="nucleotide sequence ID" value="NC_015703.1"/>
</dbReference>
<dbReference type="InterPro" id="IPR046167">
    <property type="entry name" value="DUF6169"/>
</dbReference>
<evidence type="ECO:0000313" key="2">
    <source>
        <dbReference type="Proteomes" id="UP000000493"/>
    </source>
</evidence>
<accession>A0A7U3ZL28</accession>
<gene>
    <name evidence="1" type="ordered locus">Runsl_2792</name>
</gene>
<organism evidence="1 2">
    <name type="scientific">Runella slithyformis (strain ATCC 29530 / DSM 19594 / LMG 11500 / NCIMB 11436 / LSU 4)</name>
    <dbReference type="NCBI Taxonomy" id="761193"/>
    <lineage>
        <taxon>Bacteria</taxon>
        <taxon>Pseudomonadati</taxon>
        <taxon>Bacteroidota</taxon>
        <taxon>Cytophagia</taxon>
        <taxon>Cytophagales</taxon>
        <taxon>Spirosomataceae</taxon>
        <taxon>Runella</taxon>
    </lineage>
</organism>